<evidence type="ECO:0000256" key="3">
    <source>
        <dbReference type="ARBA" id="ARBA00008085"/>
    </source>
</evidence>
<comment type="subunit">
    <text evidence="6">Homopolymer.</text>
</comment>
<accession>A0A191WIG1</accession>
<dbReference type="InterPro" id="IPR043134">
    <property type="entry name" value="GTP-CH-I_N"/>
</dbReference>
<feature type="binding site" evidence="6">
    <location>
        <position position="89"/>
    </location>
    <ligand>
        <name>Zn(2+)</name>
        <dbReference type="ChEBI" id="CHEBI:29105"/>
    </ligand>
</feature>
<keyword evidence="9" id="KW-1185">Reference proteome</keyword>
<name>A0A191WIG1_9MICO</name>
<reference evidence="8 9" key="1">
    <citation type="journal article" date="2016" name="Int. J. Syst. Evol. Microbiol.">
        <title>Agromyces aureus sp. nov., isolated from the rhizosphere of Salix caprea L. grown in a heavy-metal-contaminated soil.</title>
        <authorList>
            <person name="Corretto E."/>
            <person name="Antonielli L."/>
            <person name="Sessitsch A."/>
            <person name="Compant S."/>
            <person name="Gorfer M."/>
            <person name="Kuffner M."/>
            <person name="Brader G."/>
        </authorList>
    </citation>
    <scope>NUCLEOTIDE SEQUENCE [LARGE SCALE GENOMIC DNA]</scope>
    <source>
        <strain evidence="8 9">AR33</strain>
    </source>
</reference>
<evidence type="ECO:0000256" key="6">
    <source>
        <dbReference type="HAMAP-Rule" id="MF_00223"/>
    </source>
</evidence>
<evidence type="ECO:0000313" key="8">
    <source>
        <dbReference type="EMBL" id="ANJ27964.1"/>
    </source>
</evidence>
<evidence type="ECO:0000256" key="5">
    <source>
        <dbReference type="ARBA" id="ARBA00022801"/>
    </source>
</evidence>
<dbReference type="EC" id="3.5.4.16" evidence="6"/>
<organism evidence="8 9">
    <name type="scientific">Agromyces aureus</name>
    <dbReference type="NCBI Taxonomy" id="453304"/>
    <lineage>
        <taxon>Bacteria</taxon>
        <taxon>Bacillati</taxon>
        <taxon>Actinomycetota</taxon>
        <taxon>Actinomycetes</taxon>
        <taxon>Micrococcales</taxon>
        <taxon>Microbacteriaceae</taxon>
        <taxon>Agromyces</taxon>
    </lineage>
</organism>
<dbReference type="SUPFAM" id="SSF55620">
    <property type="entry name" value="Tetrahydrobiopterin biosynthesis enzymes-like"/>
    <property type="match status" value="1"/>
</dbReference>
<proteinExistence type="inferred from homology"/>
<dbReference type="InterPro" id="IPR001474">
    <property type="entry name" value="GTP_CycHdrlase_I"/>
</dbReference>
<dbReference type="AlphaFoldDB" id="A0A191WIG1"/>
<dbReference type="GO" id="GO:0008270">
    <property type="term" value="F:zinc ion binding"/>
    <property type="evidence" value="ECO:0007669"/>
    <property type="project" value="UniProtKB-UniRule"/>
</dbReference>
<keyword evidence="5 6" id="KW-0378">Hydrolase</keyword>
<evidence type="ECO:0000259" key="7">
    <source>
        <dbReference type="Pfam" id="PF01227"/>
    </source>
</evidence>
<gene>
    <name evidence="6" type="primary">folE</name>
    <name evidence="8" type="ORF">ATC03_15845</name>
</gene>
<feature type="binding site" evidence="6">
    <location>
        <position position="157"/>
    </location>
    <ligand>
        <name>Zn(2+)</name>
        <dbReference type="ChEBI" id="CHEBI:29105"/>
    </ligand>
</feature>
<dbReference type="GO" id="GO:0005737">
    <property type="term" value="C:cytoplasm"/>
    <property type="evidence" value="ECO:0007669"/>
    <property type="project" value="TreeGrafter"/>
</dbReference>
<dbReference type="OrthoDB" id="9801207at2"/>
<keyword evidence="6" id="KW-0342">GTP-binding</keyword>
<feature type="domain" description="GTP cyclohydrolase I" evidence="7">
    <location>
        <begin position="9"/>
        <end position="192"/>
    </location>
</feature>
<comment type="similarity">
    <text evidence="3 6">Belongs to the GTP cyclohydrolase I family.</text>
</comment>
<dbReference type="FunFam" id="1.10.286.10:FF:000001">
    <property type="entry name" value="GTP cyclohydrolase 1"/>
    <property type="match status" value="1"/>
</dbReference>
<keyword evidence="4 6" id="KW-0554">One-carbon metabolism</keyword>
<evidence type="ECO:0000256" key="2">
    <source>
        <dbReference type="ARBA" id="ARBA00005080"/>
    </source>
</evidence>
<reference evidence="9" key="2">
    <citation type="submission" date="2016-01" db="EMBL/GenBank/DDBJ databases">
        <title>Complete genome sequence of Agromyces aureus AR33T and comparison with related organisms.</title>
        <authorList>
            <person name="Corretto E."/>
            <person name="Antonielli L."/>
            <person name="Sessitsch A."/>
            <person name="Brader G."/>
        </authorList>
    </citation>
    <scope>NUCLEOTIDE SEQUENCE [LARGE SCALE GENOMIC DNA]</scope>
    <source>
        <strain evidence="9">AR33</strain>
    </source>
</reference>
<dbReference type="InterPro" id="IPR020602">
    <property type="entry name" value="GTP_CycHdrlase_I_dom"/>
</dbReference>
<dbReference type="NCBIfam" id="NF006825">
    <property type="entry name" value="PRK09347.1-2"/>
    <property type="match status" value="1"/>
</dbReference>
<dbReference type="Gene3D" id="3.30.1130.10">
    <property type="match status" value="1"/>
</dbReference>
<evidence type="ECO:0000313" key="9">
    <source>
        <dbReference type="Proteomes" id="UP000078437"/>
    </source>
</evidence>
<dbReference type="HAMAP" id="MF_00223">
    <property type="entry name" value="FolE"/>
    <property type="match status" value="1"/>
</dbReference>
<feature type="binding site" evidence="6">
    <location>
        <position position="86"/>
    </location>
    <ligand>
        <name>Zn(2+)</name>
        <dbReference type="ChEBI" id="CHEBI:29105"/>
    </ligand>
</feature>
<keyword evidence="6" id="KW-0862">Zinc</keyword>
<dbReference type="GO" id="GO:0006730">
    <property type="term" value="P:one-carbon metabolic process"/>
    <property type="evidence" value="ECO:0007669"/>
    <property type="project" value="UniProtKB-UniRule"/>
</dbReference>
<dbReference type="InterPro" id="IPR043133">
    <property type="entry name" value="GTP-CH-I_C/QueF"/>
</dbReference>
<keyword evidence="6" id="KW-0479">Metal-binding</keyword>
<comment type="pathway">
    <text evidence="2 6">Cofactor biosynthesis; 7,8-dihydroneopterin triphosphate biosynthesis; 7,8-dihydroneopterin triphosphate from GTP: step 1/1.</text>
</comment>
<dbReference type="Proteomes" id="UP000078437">
    <property type="component" value="Chromosome"/>
</dbReference>
<evidence type="ECO:0000256" key="1">
    <source>
        <dbReference type="ARBA" id="ARBA00001052"/>
    </source>
</evidence>
<dbReference type="STRING" id="453304.ATC03_15845"/>
<dbReference type="FunFam" id="3.30.1130.10:FF:000001">
    <property type="entry name" value="GTP cyclohydrolase 1"/>
    <property type="match status" value="1"/>
</dbReference>
<dbReference type="GO" id="GO:0046654">
    <property type="term" value="P:tetrahydrofolate biosynthetic process"/>
    <property type="evidence" value="ECO:0007669"/>
    <property type="project" value="UniProtKB-UniRule"/>
</dbReference>
<dbReference type="RefSeq" id="WP_067879168.1">
    <property type="nucleotide sequence ID" value="NZ_CP013979.1"/>
</dbReference>
<dbReference type="GO" id="GO:0005525">
    <property type="term" value="F:GTP binding"/>
    <property type="evidence" value="ECO:0007669"/>
    <property type="project" value="UniProtKB-KW"/>
</dbReference>
<dbReference type="PANTHER" id="PTHR11109:SF7">
    <property type="entry name" value="GTP CYCLOHYDROLASE 1"/>
    <property type="match status" value="1"/>
</dbReference>
<dbReference type="Gene3D" id="1.10.286.10">
    <property type="match status" value="1"/>
</dbReference>
<comment type="catalytic activity">
    <reaction evidence="1 6">
        <text>GTP + H2O = 7,8-dihydroneopterin 3'-triphosphate + formate + H(+)</text>
        <dbReference type="Rhea" id="RHEA:17473"/>
        <dbReference type="ChEBI" id="CHEBI:15377"/>
        <dbReference type="ChEBI" id="CHEBI:15378"/>
        <dbReference type="ChEBI" id="CHEBI:15740"/>
        <dbReference type="ChEBI" id="CHEBI:37565"/>
        <dbReference type="ChEBI" id="CHEBI:58462"/>
        <dbReference type="EC" id="3.5.4.16"/>
    </reaction>
</comment>
<dbReference type="Pfam" id="PF01227">
    <property type="entry name" value="GTP_cyclohydroI"/>
    <property type="match status" value="1"/>
</dbReference>
<dbReference type="KEGG" id="agy:ATC03_15845"/>
<dbReference type="EMBL" id="CP013979">
    <property type="protein sequence ID" value="ANJ27964.1"/>
    <property type="molecule type" value="Genomic_DNA"/>
</dbReference>
<sequence>MAGVDTERIERAVLEILVAIGEDPERAGLRRTPARVAEAYADFFGGLEVDPLSHLADAVPVGTSESGAPATSDAVVLRDLAFRSVCEHHLLPFVGTAHVAYLPGDRVVGLGRIPAVVDTLAARPQLQERLAEEIADALETGLEPRGVLVVLDAQHRCVTTRGSRQERSSTITVVARGALTEAAARAEIIALIGGVAA</sequence>
<dbReference type="NCBIfam" id="NF006826">
    <property type="entry name" value="PRK09347.1-3"/>
    <property type="match status" value="1"/>
</dbReference>
<protein>
    <recommendedName>
        <fullName evidence="6">GTP cyclohydrolase 1</fullName>
        <ecNumber evidence="6">3.5.4.16</ecNumber>
    </recommendedName>
    <alternativeName>
        <fullName evidence="6">GTP cyclohydrolase I</fullName>
        <shortName evidence="6">GTP-CH-I</shortName>
    </alternativeName>
</protein>
<dbReference type="PANTHER" id="PTHR11109">
    <property type="entry name" value="GTP CYCLOHYDROLASE I"/>
    <property type="match status" value="1"/>
</dbReference>
<keyword evidence="6" id="KW-0547">Nucleotide-binding</keyword>
<dbReference type="GO" id="GO:0006729">
    <property type="term" value="P:tetrahydrobiopterin biosynthetic process"/>
    <property type="evidence" value="ECO:0007669"/>
    <property type="project" value="TreeGrafter"/>
</dbReference>
<dbReference type="UniPathway" id="UPA00848">
    <property type="reaction ID" value="UER00151"/>
</dbReference>
<evidence type="ECO:0000256" key="4">
    <source>
        <dbReference type="ARBA" id="ARBA00022563"/>
    </source>
</evidence>
<dbReference type="GO" id="GO:0003934">
    <property type="term" value="F:GTP cyclohydrolase I activity"/>
    <property type="evidence" value="ECO:0007669"/>
    <property type="project" value="UniProtKB-UniRule"/>
</dbReference>